<dbReference type="InterPro" id="IPR013096">
    <property type="entry name" value="Cupin_2"/>
</dbReference>
<dbReference type="InterPro" id="IPR011051">
    <property type="entry name" value="RmlC_Cupin_sf"/>
</dbReference>
<feature type="domain" description="Cyclic nucleotide-binding" evidence="1">
    <location>
        <begin position="41"/>
        <end position="92"/>
    </location>
</feature>
<dbReference type="SUPFAM" id="SSF51182">
    <property type="entry name" value="RmlC-like cupins"/>
    <property type="match status" value="1"/>
</dbReference>
<dbReference type="Pfam" id="PF07883">
    <property type="entry name" value="Cupin_2"/>
    <property type="match status" value="1"/>
</dbReference>
<dbReference type="InterPro" id="IPR014710">
    <property type="entry name" value="RmlC-like_jellyroll"/>
</dbReference>
<organism evidence="2">
    <name type="scientific">freshwater metagenome</name>
    <dbReference type="NCBI Taxonomy" id="449393"/>
    <lineage>
        <taxon>unclassified sequences</taxon>
        <taxon>metagenomes</taxon>
        <taxon>ecological metagenomes</taxon>
    </lineage>
</organism>
<dbReference type="PROSITE" id="PS50042">
    <property type="entry name" value="CNMP_BINDING_3"/>
    <property type="match status" value="1"/>
</dbReference>
<name>A0A6J6GAR4_9ZZZZ</name>
<dbReference type="InterPro" id="IPR000595">
    <property type="entry name" value="cNMP-bd_dom"/>
</dbReference>
<dbReference type="EMBL" id="CAEZSR010000274">
    <property type="protein sequence ID" value="CAB4596235.1"/>
    <property type="molecule type" value="Genomic_DNA"/>
</dbReference>
<dbReference type="InterPro" id="IPR052044">
    <property type="entry name" value="PKS_Associated_Protein"/>
</dbReference>
<dbReference type="PANTHER" id="PTHR36114">
    <property type="entry name" value="16.7 KDA PROTEIN IN WHIE LOCUS"/>
    <property type="match status" value="1"/>
</dbReference>
<protein>
    <submittedName>
        <fullName evidence="2">Unannotated protein</fullName>
    </submittedName>
</protein>
<dbReference type="CDD" id="cd02226">
    <property type="entry name" value="cupin_YdbB-like"/>
    <property type="match status" value="1"/>
</dbReference>
<reference evidence="2" key="1">
    <citation type="submission" date="2020-05" db="EMBL/GenBank/DDBJ databases">
        <authorList>
            <person name="Chiriac C."/>
            <person name="Salcher M."/>
            <person name="Ghai R."/>
            <person name="Kavagutti S V."/>
        </authorList>
    </citation>
    <scope>NUCLEOTIDE SEQUENCE</scope>
</reference>
<dbReference type="PANTHER" id="PTHR36114:SF1">
    <property type="entry name" value="16.7 KDA PROTEIN IN WHIE LOCUS"/>
    <property type="match status" value="1"/>
</dbReference>
<evidence type="ECO:0000313" key="2">
    <source>
        <dbReference type="EMBL" id="CAB4596235.1"/>
    </source>
</evidence>
<sequence length="120" mass="13258">MSSVPRGVDLIEKLGQFDEHWSPRTVAEFNGHDVMVVKVKGEFVWHKHDDTDDFFLVLKGRVTIRLRDGDVELGPGGLFVVPAGVEHQPFAAEEAELLLIEPSGTPNTGDARTAARRIIV</sequence>
<proteinExistence type="predicted"/>
<accession>A0A6J6GAR4</accession>
<dbReference type="AlphaFoldDB" id="A0A6J6GAR4"/>
<evidence type="ECO:0000259" key="1">
    <source>
        <dbReference type="PROSITE" id="PS50042"/>
    </source>
</evidence>
<dbReference type="Gene3D" id="2.60.120.10">
    <property type="entry name" value="Jelly Rolls"/>
    <property type="match status" value="1"/>
</dbReference>
<gene>
    <name evidence="2" type="ORF">UFOPK1493_04019</name>
</gene>